<proteinExistence type="predicted"/>
<dbReference type="GO" id="GO:0005737">
    <property type="term" value="C:cytoplasm"/>
    <property type="evidence" value="ECO:0007669"/>
    <property type="project" value="TreeGrafter"/>
</dbReference>
<dbReference type="AlphaFoldDB" id="A0A939LP34"/>
<dbReference type="PANTHER" id="PTHR43441:SF10">
    <property type="entry name" value="ACETYLTRANSFERASE"/>
    <property type="match status" value="1"/>
</dbReference>
<dbReference type="Pfam" id="PF13302">
    <property type="entry name" value="Acetyltransf_3"/>
    <property type="match status" value="1"/>
</dbReference>
<gene>
    <name evidence="3" type="ORF">J4G33_00340</name>
</gene>
<evidence type="ECO:0000259" key="2">
    <source>
        <dbReference type="PROSITE" id="PS51186"/>
    </source>
</evidence>
<dbReference type="GO" id="GO:0008999">
    <property type="term" value="F:protein-N-terminal-alanine acetyltransferase activity"/>
    <property type="evidence" value="ECO:0007669"/>
    <property type="project" value="TreeGrafter"/>
</dbReference>
<feature type="region of interest" description="Disordered" evidence="1">
    <location>
        <begin position="188"/>
        <end position="225"/>
    </location>
</feature>
<evidence type="ECO:0000256" key="1">
    <source>
        <dbReference type="SAM" id="MobiDB-lite"/>
    </source>
</evidence>
<dbReference type="InterPro" id="IPR000182">
    <property type="entry name" value="GNAT_dom"/>
</dbReference>
<dbReference type="SUPFAM" id="SSF55729">
    <property type="entry name" value="Acyl-CoA N-acyltransferases (Nat)"/>
    <property type="match status" value="1"/>
</dbReference>
<evidence type="ECO:0000313" key="3">
    <source>
        <dbReference type="EMBL" id="MBO1750245.1"/>
    </source>
</evidence>
<dbReference type="RefSeq" id="WP_208053919.1">
    <property type="nucleotide sequence ID" value="NZ_JAGEMK010000001.1"/>
</dbReference>
<organism evidence="3 4">
    <name type="scientific">Actinotalea soli</name>
    <dbReference type="NCBI Taxonomy" id="2819234"/>
    <lineage>
        <taxon>Bacteria</taxon>
        <taxon>Bacillati</taxon>
        <taxon>Actinomycetota</taxon>
        <taxon>Actinomycetes</taxon>
        <taxon>Micrococcales</taxon>
        <taxon>Cellulomonadaceae</taxon>
        <taxon>Actinotalea</taxon>
    </lineage>
</organism>
<dbReference type="InterPro" id="IPR051908">
    <property type="entry name" value="Ribosomal_N-acetyltransferase"/>
</dbReference>
<accession>A0A939LP34</accession>
<keyword evidence="4" id="KW-1185">Reference proteome</keyword>
<dbReference type="EMBL" id="JAGEMK010000001">
    <property type="protein sequence ID" value="MBO1750245.1"/>
    <property type="molecule type" value="Genomic_DNA"/>
</dbReference>
<name>A0A939LP34_9CELL</name>
<dbReference type="GO" id="GO:1990189">
    <property type="term" value="F:protein N-terminal-serine acetyltransferase activity"/>
    <property type="evidence" value="ECO:0007669"/>
    <property type="project" value="TreeGrafter"/>
</dbReference>
<dbReference type="PROSITE" id="PS51186">
    <property type="entry name" value="GNAT"/>
    <property type="match status" value="1"/>
</dbReference>
<reference evidence="3" key="1">
    <citation type="submission" date="2021-03" db="EMBL/GenBank/DDBJ databases">
        <title>Actinotalea soli sp. nov., isolated from soil.</title>
        <authorList>
            <person name="Ping W."/>
            <person name="Zhang J."/>
        </authorList>
    </citation>
    <scope>NUCLEOTIDE SEQUENCE</scope>
    <source>
        <strain evidence="3">BY-33</strain>
    </source>
</reference>
<dbReference type="Gene3D" id="3.40.630.30">
    <property type="match status" value="1"/>
</dbReference>
<protein>
    <submittedName>
        <fullName evidence="3">GNAT family N-acetyltransferase</fullName>
    </submittedName>
</protein>
<sequence>MLELCDDRLLLTVPTEEDLDDITAACQDPEVARWTTVPAPYTREHARGFVRDMVLPGWEQGTSEVWALRGRATTRTPGDAPADLTPVRGMLGMVGLHGIADGEAELGYWTAPWARGQGLMTRAAAIVVEHAFADLDLVRLTWHAYVGNWPSRRVAWRLGFQVEGTLRAHGLQRGERIDSWAATLLRDDPRQPAEPWPAEAPADGRAVPIAASRRYPVPSRERMAR</sequence>
<evidence type="ECO:0000313" key="4">
    <source>
        <dbReference type="Proteomes" id="UP000664209"/>
    </source>
</evidence>
<dbReference type="InterPro" id="IPR016181">
    <property type="entry name" value="Acyl_CoA_acyltransferase"/>
</dbReference>
<comment type="caution">
    <text evidence="3">The sequence shown here is derived from an EMBL/GenBank/DDBJ whole genome shotgun (WGS) entry which is preliminary data.</text>
</comment>
<feature type="domain" description="N-acetyltransferase" evidence="2">
    <location>
        <begin position="9"/>
        <end position="190"/>
    </location>
</feature>
<dbReference type="Proteomes" id="UP000664209">
    <property type="component" value="Unassembled WGS sequence"/>
</dbReference>
<dbReference type="PANTHER" id="PTHR43441">
    <property type="entry name" value="RIBOSOMAL-PROTEIN-SERINE ACETYLTRANSFERASE"/>
    <property type="match status" value="1"/>
</dbReference>